<name>A0A6H5GFQ6_9HEMI</name>
<accession>A0A6H5GFQ6</accession>
<evidence type="ECO:0000313" key="3">
    <source>
        <dbReference type="Proteomes" id="UP000479000"/>
    </source>
</evidence>
<organism evidence="2 3">
    <name type="scientific">Nesidiocoris tenuis</name>
    <dbReference type="NCBI Taxonomy" id="355587"/>
    <lineage>
        <taxon>Eukaryota</taxon>
        <taxon>Metazoa</taxon>
        <taxon>Ecdysozoa</taxon>
        <taxon>Arthropoda</taxon>
        <taxon>Hexapoda</taxon>
        <taxon>Insecta</taxon>
        <taxon>Pterygota</taxon>
        <taxon>Neoptera</taxon>
        <taxon>Paraneoptera</taxon>
        <taxon>Hemiptera</taxon>
        <taxon>Heteroptera</taxon>
        <taxon>Panheteroptera</taxon>
        <taxon>Cimicomorpha</taxon>
        <taxon>Miridae</taxon>
        <taxon>Dicyphina</taxon>
        <taxon>Nesidiocoris</taxon>
    </lineage>
</organism>
<evidence type="ECO:0000256" key="1">
    <source>
        <dbReference type="SAM" id="Phobius"/>
    </source>
</evidence>
<dbReference type="EMBL" id="CADCXU010010929">
    <property type="protein sequence ID" value="CAB0001485.1"/>
    <property type="molecule type" value="Genomic_DNA"/>
</dbReference>
<proteinExistence type="predicted"/>
<dbReference type="Proteomes" id="UP000479000">
    <property type="component" value="Unassembled WGS sequence"/>
</dbReference>
<keyword evidence="1" id="KW-1133">Transmembrane helix</keyword>
<dbReference type="AlphaFoldDB" id="A0A6H5GFQ6"/>
<protein>
    <submittedName>
        <fullName evidence="2">Uncharacterized protein</fullName>
    </submittedName>
</protein>
<keyword evidence="1" id="KW-0812">Transmembrane</keyword>
<keyword evidence="1" id="KW-0472">Membrane</keyword>
<keyword evidence="3" id="KW-1185">Reference proteome</keyword>
<gene>
    <name evidence="2" type="ORF">NTEN_LOCUS7272</name>
</gene>
<sequence>MFQNVEVLCGIYAPLVFLVRFHQYFMPQRAIGFINVFLLVFQNLSLWNIIQDASVVRGEDALTKFSAKYSSQLEKYDPSVDETEFLRQLEQITQLLENSDPKALLAFQDYAASKRVDRIVLEIARRKESTSSILEPSLGFIALCYKGIPNSKL</sequence>
<feature type="transmembrane region" description="Helical" evidence="1">
    <location>
        <begin position="7"/>
        <end position="25"/>
    </location>
</feature>
<reference evidence="2 3" key="1">
    <citation type="submission" date="2020-02" db="EMBL/GenBank/DDBJ databases">
        <authorList>
            <person name="Ferguson B K."/>
        </authorList>
    </citation>
    <scope>NUCLEOTIDE SEQUENCE [LARGE SCALE GENOMIC DNA]</scope>
</reference>
<evidence type="ECO:0000313" key="2">
    <source>
        <dbReference type="EMBL" id="CAB0001485.1"/>
    </source>
</evidence>
<feature type="non-terminal residue" evidence="2">
    <location>
        <position position="153"/>
    </location>
</feature>